<dbReference type="InterPro" id="IPR001623">
    <property type="entry name" value="DnaJ_domain"/>
</dbReference>
<protein>
    <submittedName>
        <fullName evidence="2">DnaJ domain-containing protein</fullName>
    </submittedName>
</protein>
<dbReference type="AlphaFoldDB" id="A0AAD7LCF8"/>
<dbReference type="PANTHER" id="PTHR44137:SF13">
    <property type="entry name" value="CHAPERONE DNAJ-DOMAIN SUPERFAMILY PROTEIN"/>
    <property type="match status" value="1"/>
</dbReference>
<keyword evidence="3" id="KW-1185">Reference proteome</keyword>
<dbReference type="PANTHER" id="PTHR44137">
    <property type="entry name" value="BNAC03G44070D PROTEIN"/>
    <property type="match status" value="1"/>
</dbReference>
<dbReference type="PRINTS" id="PR00625">
    <property type="entry name" value="JDOMAIN"/>
</dbReference>
<name>A0AAD7LCF8_QUISA</name>
<sequence length="272" mass="31964">MEKVGQEFADFKSQLVSEICYISTRSVSCVHRHVCRPVKSPFVDWYRILGVEENAGIDIIRKRYHKLALQLHPDKNKHSKAEIAFKLVSEAYTCLSDKAKREAFDLARRKNFCFECNRIPYTTGKEFENCNASRFKAWNRTNLSRSCKLWRSLKDIRERFREEAKVIENCLRSNTASRKESPLFNPSEYLLRSNSQPRFQKESPIFNPSDYFYQGYPHMRTQIYKKPEKFWYLQTGNIVNSGMASTAKYESPIFGVRSESRMFMSNSAYVNS</sequence>
<dbReference type="SMART" id="SM00271">
    <property type="entry name" value="DnaJ"/>
    <property type="match status" value="1"/>
</dbReference>
<evidence type="ECO:0000259" key="1">
    <source>
        <dbReference type="PROSITE" id="PS50076"/>
    </source>
</evidence>
<dbReference type="Proteomes" id="UP001163823">
    <property type="component" value="Chromosome 9"/>
</dbReference>
<dbReference type="Gene3D" id="1.10.287.110">
    <property type="entry name" value="DnaJ domain"/>
    <property type="match status" value="1"/>
</dbReference>
<dbReference type="SUPFAM" id="SSF46565">
    <property type="entry name" value="Chaperone J-domain"/>
    <property type="match status" value="1"/>
</dbReference>
<gene>
    <name evidence="2" type="ORF">O6P43_021792</name>
</gene>
<evidence type="ECO:0000313" key="3">
    <source>
        <dbReference type="Proteomes" id="UP001163823"/>
    </source>
</evidence>
<proteinExistence type="predicted"/>
<accession>A0AAD7LCF8</accession>
<dbReference type="InterPro" id="IPR036869">
    <property type="entry name" value="J_dom_sf"/>
</dbReference>
<feature type="domain" description="J" evidence="1">
    <location>
        <begin position="44"/>
        <end position="108"/>
    </location>
</feature>
<dbReference type="EMBL" id="JARAOO010000009">
    <property type="protein sequence ID" value="KAJ7955157.1"/>
    <property type="molecule type" value="Genomic_DNA"/>
</dbReference>
<dbReference type="Pfam" id="PF00226">
    <property type="entry name" value="DnaJ"/>
    <property type="match status" value="1"/>
</dbReference>
<reference evidence="2" key="1">
    <citation type="journal article" date="2023" name="Science">
        <title>Elucidation of the pathway for biosynthesis of saponin adjuvants from the soapbark tree.</title>
        <authorList>
            <person name="Reed J."/>
            <person name="Orme A."/>
            <person name="El-Demerdash A."/>
            <person name="Owen C."/>
            <person name="Martin L.B.B."/>
            <person name="Misra R.C."/>
            <person name="Kikuchi S."/>
            <person name="Rejzek M."/>
            <person name="Martin A.C."/>
            <person name="Harkess A."/>
            <person name="Leebens-Mack J."/>
            <person name="Louveau T."/>
            <person name="Stephenson M.J."/>
            <person name="Osbourn A."/>
        </authorList>
    </citation>
    <scope>NUCLEOTIDE SEQUENCE</scope>
    <source>
        <strain evidence="2">S10</strain>
    </source>
</reference>
<comment type="caution">
    <text evidence="2">The sequence shown here is derived from an EMBL/GenBank/DDBJ whole genome shotgun (WGS) entry which is preliminary data.</text>
</comment>
<evidence type="ECO:0000313" key="2">
    <source>
        <dbReference type="EMBL" id="KAJ7955157.1"/>
    </source>
</evidence>
<dbReference type="KEGG" id="qsa:O6P43_021792"/>
<dbReference type="PROSITE" id="PS50076">
    <property type="entry name" value="DNAJ_2"/>
    <property type="match status" value="1"/>
</dbReference>
<dbReference type="CDD" id="cd06257">
    <property type="entry name" value="DnaJ"/>
    <property type="match status" value="1"/>
</dbReference>
<organism evidence="2 3">
    <name type="scientific">Quillaja saponaria</name>
    <name type="common">Soap bark tree</name>
    <dbReference type="NCBI Taxonomy" id="32244"/>
    <lineage>
        <taxon>Eukaryota</taxon>
        <taxon>Viridiplantae</taxon>
        <taxon>Streptophyta</taxon>
        <taxon>Embryophyta</taxon>
        <taxon>Tracheophyta</taxon>
        <taxon>Spermatophyta</taxon>
        <taxon>Magnoliopsida</taxon>
        <taxon>eudicotyledons</taxon>
        <taxon>Gunneridae</taxon>
        <taxon>Pentapetalae</taxon>
        <taxon>rosids</taxon>
        <taxon>fabids</taxon>
        <taxon>Fabales</taxon>
        <taxon>Quillajaceae</taxon>
        <taxon>Quillaja</taxon>
    </lineage>
</organism>